<protein>
    <submittedName>
        <fullName evidence="1">Uncharacterized protein</fullName>
    </submittedName>
</protein>
<reference evidence="1" key="1">
    <citation type="submission" date="2013-11" db="EMBL/GenBank/DDBJ databases">
        <title>Comparative genomics of Ignicoccus.</title>
        <authorList>
            <person name="Podar M."/>
        </authorList>
    </citation>
    <scope>NUCLEOTIDE SEQUENCE</scope>
    <source>
        <strain evidence="1">DSM 13166</strain>
    </source>
</reference>
<keyword evidence="2" id="KW-1185">Reference proteome</keyword>
<dbReference type="AlphaFoldDB" id="A0A977PKV7"/>
<evidence type="ECO:0000313" key="2">
    <source>
        <dbReference type="Proteomes" id="UP001063698"/>
    </source>
</evidence>
<gene>
    <name evidence="1" type="ORF">IPA_04665</name>
</gene>
<sequence length="229" mass="25198">MQAKLLVEEKQQVVKQLPKMSYTDMEGLMRELGGYSGCSHVIVNIGLSDGSWETIESLVCNGKIVASTHELKTYKPPSEVERIIAEVYTFEDSLLSELEELSKIEVPESTIETTMKAYEQPPILKIVEETTMKLRYPTDLLPRVEGDLGDLKDISQAVLAALEAEGIEKYAVLSAIEENVGKVAIVIIGPEYAPKISAIATTLASILRDYGVKEIAVRAGVKTVKKKVE</sequence>
<name>A0A977PKV7_9CREN</name>
<proteinExistence type="predicted"/>
<dbReference type="EMBL" id="CP006868">
    <property type="protein sequence ID" value="UXD22427.1"/>
    <property type="molecule type" value="Genomic_DNA"/>
</dbReference>
<evidence type="ECO:0000313" key="1">
    <source>
        <dbReference type="EMBL" id="UXD22427.1"/>
    </source>
</evidence>
<organism evidence="1 2">
    <name type="scientific">Ignicoccus pacificus DSM 13166</name>
    <dbReference type="NCBI Taxonomy" id="940294"/>
    <lineage>
        <taxon>Archaea</taxon>
        <taxon>Thermoproteota</taxon>
        <taxon>Thermoprotei</taxon>
        <taxon>Desulfurococcales</taxon>
        <taxon>Desulfurococcaceae</taxon>
        <taxon>Ignicoccus</taxon>
    </lineage>
</organism>
<dbReference type="Proteomes" id="UP001063698">
    <property type="component" value="Chromosome"/>
</dbReference>
<accession>A0A977PKV7</accession>
<dbReference type="KEGG" id="ipc:IPA_04665"/>